<dbReference type="InterPro" id="IPR013830">
    <property type="entry name" value="SGNH_hydro"/>
</dbReference>
<evidence type="ECO:0000259" key="1">
    <source>
        <dbReference type="Pfam" id="PF13472"/>
    </source>
</evidence>
<comment type="caution">
    <text evidence="2">The sequence shown here is derived from an EMBL/GenBank/DDBJ whole genome shotgun (WGS) entry which is preliminary data.</text>
</comment>
<feature type="domain" description="SGNH hydrolase-type esterase" evidence="1">
    <location>
        <begin position="75"/>
        <end position="237"/>
    </location>
</feature>
<dbReference type="Proteomes" id="UP000522081">
    <property type="component" value="Unassembled WGS sequence"/>
</dbReference>
<evidence type="ECO:0000313" key="3">
    <source>
        <dbReference type="Proteomes" id="UP000522081"/>
    </source>
</evidence>
<dbReference type="GO" id="GO:0004622">
    <property type="term" value="F:phosphatidylcholine lysophospholipase activity"/>
    <property type="evidence" value="ECO:0007669"/>
    <property type="project" value="TreeGrafter"/>
</dbReference>
<gene>
    <name evidence="2" type="ORF">FHS75_001029</name>
</gene>
<protein>
    <submittedName>
        <fullName evidence="2">Lysophospholipase L1-like esterase</fullName>
    </submittedName>
</protein>
<accession>A0A7Y9XWJ1</accession>
<dbReference type="Gene3D" id="3.40.50.1110">
    <property type="entry name" value="SGNH hydrolase"/>
    <property type="match status" value="1"/>
</dbReference>
<reference evidence="2 3" key="1">
    <citation type="submission" date="2020-07" db="EMBL/GenBank/DDBJ databases">
        <title>Genomic Encyclopedia of Type Strains, Phase IV (KMG-IV): sequencing the most valuable type-strain genomes for metagenomic binning, comparative biology and taxonomic classification.</title>
        <authorList>
            <person name="Goeker M."/>
        </authorList>
    </citation>
    <scope>NUCLEOTIDE SEQUENCE [LARGE SCALE GENOMIC DNA]</scope>
    <source>
        <strain evidence="2 3">DSM 29043</strain>
    </source>
</reference>
<dbReference type="Pfam" id="PF13472">
    <property type="entry name" value="Lipase_GDSL_2"/>
    <property type="match status" value="1"/>
</dbReference>
<dbReference type="AlphaFoldDB" id="A0A7Y9XWJ1"/>
<sequence>MTRGIRIAILAIALVAVLVFVAMRNRDAPPPATVGMTDEPCAAEGGPVTGQPIDDWAGRCAYRAANAEVIASGKRPQVAMIGDSLTAFWDLPLVDAVNRGIGGQTSDQVLLRFSQDVVALRPEVVHILVGTNDIAGNTGPLAIDSYIANVGAMVDQARANGIEVVLATMPPASRFPWKPGVSPEPWLSRVNARLVEMARERNLVLADYNAVLKGGEAGFREELFDDGAHPNEAGYAAMEPVLRDAIAEALARAGER</sequence>
<dbReference type="InterPro" id="IPR051532">
    <property type="entry name" value="Ester_Hydrolysis_Enzymes"/>
</dbReference>
<organism evidence="2 3">
    <name type="scientific">Novosphingobium marinum</name>
    <dbReference type="NCBI Taxonomy" id="1514948"/>
    <lineage>
        <taxon>Bacteria</taxon>
        <taxon>Pseudomonadati</taxon>
        <taxon>Pseudomonadota</taxon>
        <taxon>Alphaproteobacteria</taxon>
        <taxon>Sphingomonadales</taxon>
        <taxon>Sphingomonadaceae</taxon>
        <taxon>Novosphingobium</taxon>
    </lineage>
</organism>
<dbReference type="InterPro" id="IPR036514">
    <property type="entry name" value="SGNH_hydro_sf"/>
</dbReference>
<dbReference type="RefSeq" id="WP_229735651.1">
    <property type="nucleotide sequence ID" value="NZ_BMGF01000006.1"/>
</dbReference>
<dbReference type="PANTHER" id="PTHR30383:SF5">
    <property type="entry name" value="SGNH HYDROLASE-TYPE ESTERASE DOMAIN-CONTAINING PROTEIN"/>
    <property type="match status" value="1"/>
</dbReference>
<dbReference type="SUPFAM" id="SSF52266">
    <property type="entry name" value="SGNH hydrolase"/>
    <property type="match status" value="1"/>
</dbReference>
<evidence type="ECO:0000313" key="2">
    <source>
        <dbReference type="EMBL" id="NYH94710.1"/>
    </source>
</evidence>
<keyword evidence="3" id="KW-1185">Reference proteome</keyword>
<proteinExistence type="predicted"/>
<dbReference type="PANTHER" id="PTHR30383">
    <property type="entry name" value="THIOESTERASE 1/PROTEASE 1/LYSOPHOSPHOLIPASE L1"/>
    <property type="match status" value="1"/>
</dbReference>
<dbReference type="EMBL" id="JACBZF010000002">
    <property type="protein sequence ID" value="NYH94710.1"/>
    <property type="molecule type" value="Genomic_DNA"/>
</dbReference>
<name>A0A7Y9XWJ1_9SPHN</name>